<dbReference type="Proteomes" id="UP000306585">
    <property type="component" value="Unassembled WGS sequence"/>
</dbReference>
<comment type="caution">
    <text evidence="9">The sequence shown here is derived from an EMBL/GenBank/DDBJ whole genome shotgun (WGS) entry which is preliminary data.</text>
</comment>
<evidence type="ECO:0000259" key="8">
    <source>
        <dbReference type="Pfam" id="PF13742"/>
    </source>
</evidence>
<dbReference type="CDD" id="cd04489">
    <property type="entry name" value="ExoVII_LU_OBF"/>
    <property type="match status" value="1"/>
</dbReference>
<keyword evidence="10" id="KW-1185">Reference proteome</keyword>
<name>A0A5R9GTX0_9PROT</name>
<dbReference type="EC" id="3.1.11.6" evidence="5"/>
<evidence type="ECO:0000313" key="9">
    <source>
        <dbReference type="EMBL" id="TLS69280.1"/>
    </source>
</evidence>
<evidence type="ECO:0000256" key="5">
    <source>
        <dbReference type="HAMAP-Rule" id="MF_00378"/>
    </source>
</evidence>
<proteinExistence type="inferred from homology"/>
<comment type="subunit">
    <text evidence="5">Heterooligomer composed of large and small subunits.</text>
</comment>
<evidence type="ECO:0000256" key="1">
    <source>
        <dbReference type="ARBA" id="ARBA00022490"/>
    </source>
</evidence>
<evidence type="ECO:0000256" key="4">
    <source>
        <dbReference type="ARBA" id="ARBA00022839"/>
    </source>
</evidence>
<evidence type="ECO:0000259" key="7">
    <source>
        <dbReference type="Pfam" id="PF02601"/>
    </source>
</evidence>
<dbReference type="InterPro" id="IPR025824">
    <property type="entry name" value="OB-fold_nuc-bd_dom"/>
</dbReference>
<dbReference type="EMBL" id="VBRY01000001">
    <property type="protein sequence ID" value="TLS69280.1"/>
    <property type="molecule type" value="Genomic_DNA"/>
</dbReference>
<comment type="catalytic activity">
    <reaction evidence="5 6">
        <text>Exonucleolytic cleavage in either 5'- to 3'- or 3'- to 5'-direction to yield nucleoside 5'-phosphates.</text>
        <dbReference type="EC" id="3.1.11.6"/>
    </reaction>
</comment>
<comment type="function">
    <text evidence="5">Bidirectionally degrades single-stranded DNA into large acid-insoluble oligonucleotides, which are then degraded further into small acid-soluble oligonucleotides.</text>
</comment>
<evidence type="ECO:0000256" key="6">
    <source>
        <dbReference type="RuleBase" id="RU004355"/>
    </source>
</evidence>
<dbReference type="GO" id="GO:0005737">
    <property type="term" value="C:cytoplasm"/>
    <property type="evidence" value="ECO:0007669"/>
    <property type="project" value="UniProtKB-SubCell"/>
</dbReference>
<dbReference type="NCBIfam" id="TIGR00237">
    <property type="entry name" value="xseA"/>
    <property type="match status" value="1"/>
</dbReference>
<dbReference type="GO" id="GO:0006308">
    <property type="term" value="P:DNA catabolic process"/>
    <property type="evidence" value="ECO:0007669"/>
    <property type="project" value="UniProtKB-UniRule"/>
</dbReference>
<dbReference type="Pfam" id="PF02601">
    <property type="entry name" value="Exonuc_VII_L"/>
    <property type="match status" value="2"/>
</dbReference>
<protein>
    <recommendedName>
        <fullName evidence="5">Exodeoxyribonuclease 7 large subunit</fullName>
        <ecNumber evidence="5">3.1.11.6</ecNumber>
    </recommendedName>
    <alternativeName>
        <fullName evidence="5">Exodeoxyribonuclease VII large subunit</fullName>
        <shortName evidence="5">Exonuclease VII large subunit</shortName>
    </alternativeName>
</protein>
<gene>
    <name evidence="5 9" type="primary">xseA</name>
    <name evidence="9" type="ORF">FEF65_01285</name>
</gene>
<dbReference type="GO" id="GO:0009318">
    <property type="term" value="C:exodeoxyribonuclease VII complex"/>
    <property type="evidence" value="ECO:0007669"/>
    <property type="project" value="UniProtKB-UniRule"/>
</dbReference>
<dbReference type="InterPro" id="IPR003753">
    <property type="entry name" value="Exonuc_VII_L"/>
</dbReference>
<dbReference type="AlphaFoldDB" id="A0A5R9GTX0"/>
<dbReference type="HAMAP" id="MF_00378">
    <property type="entry name" value="Exonuc_7_L"/>
    <property type="match status" value="1"/>
</dbReference>
<reference evidence="9 10" key="1">
    <citation type="journal article" date="2019" name="Appl. Environ. Microbiol.">
        <title>Environmental Evidence and Genomic Insight of Iron-oxidizing Bacteria Preference Towards More Corrosion Resistant Stainless Steel at Higher Salinities.</title>
        <authorList>
            <person name="Garrison C.E."/>
            <person name="Price K.A."/>
            <person name="Field E.K."/>
        </authorList>
    </citation>
    <scope>NUCLEOTIDE SEQUENCE [LARGE SCALE GENOMIC DNA]</scope>
    <source>
        <strain evidence="9 10">P3</strain>
    </source>
</reference>
<evidence type="ECO:0000313" key="10">
    <source>
        <dbReference type="Proteomes" id="UP000306585"/>
    </source>
</evidence>
<keyword evidence="4 5" id="KW-0269">Exonuclease</keyword>
<dbReference type="PANTHER" id="PTHR30008:SF0">
    <property type="entry name" value="EXODEOXYRIBONUCLEASE 7 LARGE SUBUNIT"/>
    <property type="match status" value="1"/>
</dbReference>
<feature type="domain" description="OB-fold nucleic acid binding" evidence="8">
    <location>
        <begin position="2"/>
        <end position="82"/>
    </location>
</feature>
<dbReference type="GO" id="GO:0008855">
    <property type="term" value="F:exodeoxyribonuclease VII activity"/>
    <property type="evidence" value="ECO:0007669"/>
    <property type="project" value="UniProtKB-UniRule"/>
</dbReference>
<feature type="domain" description="Exonuclease VII large subunit C-terminal" evidence="7">
    <location>
        <begin position="381"/>
        <end position="462"/>
    </location>
</feature>
<keyword evidence="2 5" id="KW-0540">Nuclease</keyword>
<comment type="subcellular location">
    <subcellularLocation>
        <location evidence="5 6">Cytoplasm</location>
    </subcellularLocation>
</comment>
<sequence length="472" mass="53047">MLEQGFANVAVSGEVSRLTRPSSGHLYFTIKDAHAAIAAVVWRSTALRLREAPEEGGEYIFTGHISLYEPRGSYQLVVTRIEAAGAGQLAAEFERRKQRFAGYGWFEPGRKHPVPPLPHHIGIVTSATAAAYEDVKKVLATRPAWLQLTLSPCLVQGTAAPPTIARALQALIDMPAPPELILLVRGGGSIEDLWCFNDEAVVRAIAESPIPIMTGIGHEIDITLADFAASQRAATPSNAAELACPSRQELHRRLPKVSSMAGILRQRLNESRHRSSALAHRLQHAWQRRTDGRHHRCEQLHSRLSHQRVPLLQQRRERLRAVEKRLAAMEPGRQLHQQRHRLSQRVNQLHQVLHHDLQRKTGHARQTQQSLLLAGRDLLPPQKQQLLPLTLRLGQLRADFIPDRKQLLTLFDSRLRNYDKQDILARGYSLNYDEDDKLITRIAQLQPGALLRVEFQDGSAAARIESTKRIPT</sequence>
<dbReference type="InterPro" id="IPR020579">
    <property type="entry name" value="Exonuc_VII_lsu_C"/>
</dbReference>
<keyword evidence="1 5" id="KW-0963">Cytoplasm</keyword>
<comment type="similarity">
    <text evidence="5 6">Belongs to the XseA family.</text>
</comment>
<keyword evidence="3 5" id="KW-0378">Hydrolase</keyword>
<accession>A0A5R9GTX0</accession>
<dbReference type="Pfam" id="PF13742">
    <property type="entry name" value="tRNA_anti_2"/>
    <property type="match status" value="1"/>
</dbReference>
<evidence type="ECO:0000256" key="3">
    <source>
        <dbReference type="ARBA" id="ARBA00022801"/>
    </source>
</evidence>
<feature type="domain" description="Exonuclease VII large subunit C-terminal" evidence="7">
    <location>
        <begin position="105"/>
        <end position="371"/>
    </location>
</feature>
<dbReference type="PANTHER" id="PTHR30008">
    <property type="entry name" value="EXODEOXYRIBONUCLEASE 7 LARGE SUBUNIT"/>
    <property type="match status" value="1"/>
</dbReference>
<evidence type="ECO:0000256" key="2">
    <source>
        <dbReference type="ARBA" id="ARBA00022722"/>
    </source>
</evidence>
<organism evidence="9 10">
    <name type="scientific">Mariprofundus erugo</name>
    <dbReference type="NCBI Taxonomy" id="2528639"/>
    <lineage>
        <taxon>Bacteria</taxon>
        <taxon>Pseudomonadati</taxon>
        <taxon>Pseudomonadota</taxon>
        <taxon>Candidatius Mariprofundia</taxon>
        <taxon>Mariprofundales</taxon>
        <taxon>Mariprofundaceae</taxon>
        <taxon>Mariprofundus</taxon>
    </lineage>
</organism>
<dbReference type="GO" id="GO:0003676">
    <property type="term" value="F:nucleic acid binding"/>
    <property type="evidence" value="ECO:0007669"/>
    <property type="project" value="InterPro"/>
</dbReference>